<comment type="subcellular location">
    <subcellularLocation>
        <location evidence="1">Membrane</location>
        <topology evidence="1">Peripheral membrane protein</topology>
    </subcellularLocation>
</comment>
<feature type="compositionally biased region" description="Basic and acidic residues" evidence="6">
    <location>
        <begin position="916"/>
        <end position="925"/>
    </location>
</feature>
<protein>
    <submittedName>
        <fullName evidence="8">Protein phosphatase 2c domain-containing</fullName>
    </submittedName>
</protein>
<dbReference type="PROSITE" id="PS01032">
    <property type="entry name" value="PPM_1"/>
    <property type="match status" value="1"/>
</dbReference>
<keyword evidence="4 5" id="KW-0904">Protein phosphatase</keyword>
<evidence type="ECO:0000313" key="9">
    <source>
        <dbReference type="Proteomes" id="UP000221165"/>
    </source>
</evidence>
<feature type="compositionally biased region" description="Basic and acidic residues" evidence="6">
    <location>
        <begin position="446"/>
        <end position="468"/>
    </location>
</feature>
<feature type="compositionally biased region" description="Polar residues" evidence="6">
    <location>
        <begin position="680"/>
        <end position="701"/>
    </location>
</feature>
<evidence type="ECO:0000259" key="7">
    <source>
        <dbReference type="PROSITE" id="PS51746"/>
    </source>
</evidence>
<dbReference type="GeneID" id="94433434"/>
<dbReference type="PROSITE" id="PS51746">
    <property type="entry name" value="PPM_2"/>
    <property type="match status" value="1"/>
</dbReference>
<dbReference type="PANTHER" id="PTHR13832:SF827">
    <property type="entry name" value="PROTEIN PHOSPHATASE 1L"/>
    <property type="match status" value="1"/>
</dbReference>
<evidence type="ECO:0000256" key="1">
    <source>
        <dbReference type="ARBA" id="ARBA00004170"/>
    </source>
</evidence>
<feature type="compositionally biased region" description="Low complexity" evidence="6">
    <location>
        <begin position="864"/>
        <end position="874"/>
    </location>
</feature>
<feature type="domain" description="PPM-type phosphatase" evidence="7">
    <location>
        <begin position="160"/>
        <end position="795"/>
    </location>
</feature>
<feature type="region of interest" description="Disordered" evidence="6">
    <location>
        <begin position="597"/>
        <end position="638"/>
    </location>
</feature>
<dbReference type="Pfam" id="PF00481">
    <property type="entry name" value="PP2C"/>
    <property type="match status" value="1"/>
</dbReference>
<dbReference type="OrthoDB" id="10264738at2759"/>
<feature type="compositionally biased region" description="Low complexity" evidence="6">
    <location>
        <begin position="951"/>
        <end position="962"/>
    </location>
</feature>
<dbReference type="InterPro" id="IPR001932">
    <property type="entry name" value="PPM-type_phosphatase-like_dom"/>
</dbReference>
<feature type="compositionally biased region" description="Basic and acidic residues" evidence="6">
    <location>
        <begin position="610"/>
        <end position="627"/>
    </location>
</feature>
<evidence type="ECO:0000256" key="3">
    <source>
        <dbReference type="ARBA" id="ARBA00022801"/>
    </source>
</evidence>
<dbReference type="RefSeq" id="XP_067917802.1">
    <property type="nucleotide sequence ID" value="XM_068070223.1"/>
</dbReference>
<evidence type="ECO:0000256" key="2">
    <source>
        <dbReference type="ARBA" id="ARBA00022723"/>
    </source>
</evidence>
<dbReference type="GO" id="GO:0016020">
    <property type="term" value="C:membrane"/>
    <property type="evidence" value="ECO:0007669"/>
    <property type="project" value="UniProtKB-SubCell"/>
</dbReference>
<evidence type="ECO:0000256" key="4">
    <source>
        <dbReference type="ARBA" id="ARBA00022912"/>
    </source>
</evidence>
<feature type="region of interest" description="Disordered" evidence="6">
    <location>
        <begin position="864"/>
        <end position="925"/>
    </location>
</feature>
<gene>
    <name evidence="8" type="ORF">CSUI_010118</name>
</gene>
<dbReference type="CDD" id="cd00143">
    <property type="entry name" value="PP2Cc"/>
    <property type="match status" value="1"/>
</dbReference>
<feature type="compositionally biased region" description="Low complexity" evidence="6">
    <location>
        <begin position="431"/>
        <end position="444"/>
    </location>
</feature>
<proteinExistence type="inferred from homology"/>
<feature type="compositionally biased region" description="Basic residues" evidence="6">
    <location>
        <begin position="304"/>
        <end position="320"/>
    </location>
</feature>
<feature type="compositionally biased region" description="Basic and acidic residues" evidence="6">
    <location>
        <begin position="811"/>
        <end position="833"/>
    </location>
</feature>
<feature type="compositionally biased region" description="Low complexity" evidence="6">
    <location>
        <begin position="21"/>
        <end position="41"/>
    </location>
</feature>
<feature type="region of interest" description="Disordered" evidence="6">
    <location>
        <begin position="60"/>
        <end position="102"/>
    </location>
</feature>
<evidence type="ECO:0000256" key="5">
    <source>
        <dbReference type="RuleBase" id="RU003465"/>
    </source>
</evidence>
<dbReference type="AlphaFoldDB" id="A0A2C6JZR7"/>
<dbReference type="InterPro" id="IPR015655">
    <property type="entry name" value="PP2C"/>
</dbReference>
<comment type="caution">
    <text evidence="8">The sequence shown here is derived from an EMBL/GenBank/DDBJ whole genome shotgun (WGS) entry which is preliminary data.</text>
</comment>
<dbReference type="SMART" id="SM00332">
    <property type="entry name" value="PP2Cc"/>
    <property type="match status" value="1"/>
</dbReference>
<name>A0A2C6JZR7_9APIC</name>
<feature type="region of interest" description="Disordered" evidence="6">
    <location>
        <begin position="300"/>
        <end position="348"/>
    </location>
</feature>
<organism evidence="8 9">
    <name type="scientific">Cystoisospora suis</name>
    <dbReference type="NCBI Taxonomy" id="483139"/>
    <lineage>
        <taxon>Eukaryota</taxon>
        <taxon>Sar</taxon>
        <taxon>Alveolata</taxon>
        <taxon>Apicomplexa</taxon>
        <taxon>Conoidasida</taxon>
        <taxon>Coccidia</taxon>
        <taxon>Eucoccidiorida</taxon>
        <taxon>Eimeriorina</taxon>
        <taxon>Sarcocystidae</taxon>
        <taxon>Cystoisospora</taxon>
    </lineage>
</organism>
<feature type="region of interest" description="Disordered" evidence="6">
    <location>
        <begin position="431"/>
        <end position="474"/>
    </location>
</feature>
<dbReference type="InterPro" id="IPR000222">
    <property type="entry name" value="PP2C_BS"/>
</dbReference>
<feature type="region of interest" description="Disordered" evidence="6">
    <location>
        <begin position="118"/>
        <end position="145"/>
    </location>
</feature>
<evidence type="ECO:0000313" key="8">
    <source>
        <dbReference type="EMBL" id="PHJ16070.1"/>
    </source>
</evidence>
<feature type="compositionally biased region" description="Basic and acidic residues" evidence="6">
    <location>
        <begin position="122"/>
        <end position="131"/>
    </location>
</feature>
<comment type="similarity">
    <text evidence="5">Belongs to the PP2C family.</text>
</comment>
<feature type="region of interest" description="Disordered" evidence="6">
    <location>
        <begin position="802"/>
        <end position="834"/>
    </location>
</feature>
<dbReference type="PANTHER" id="PTHR13832">
    <property type="entry name" value="PROTEIN PHOSPHATASE 2C"/>
    <property type="match status" value="1"/>
</dbReference>
<feature type="region of interest" description="Disordered" evidence="6">
    <location>
        <begin position="680"/>
        <end position="720"/>
    </location>
</feature>
<dbReference type="GO" id="GO:0004722">
    <property type="term" value="F:protein serine/threonine phosphatase activity"/>
    <property type="evidence" value="ECO:0007669"/>
    <property type="project" value="InterPro"/>
</dbReference>
<keyword evidence="9" id="KW-1185">Reference proteome</keyword>
<feature type="compositionally biased region" description="Polar residues" evidence="6">
    <location>
        <begin position="875"/>
        <end position="886"/>
    </location>
</feature>
<dbReference type="Gene3D" id="3.60.40.10">
    <property type="entry name" value="PPM-type phosphatase domain"/>
    <property type="match status" value="3"/>
</dbReference>
<feature type="region of interest" description="Disordered" evidence="6">
    <location>
        <begin position="951"/>
        <end position="979"/>
    </location>
</feature>
<keyword evidence="2" id="KW-0479">Metal-binding</keyword>
<sequence>MATMSGYVQVLRPSPLPPSLSLPFSSLPSPSPSPTSSLRLPTGVLPRDLLALSLDEAASLSLQQGQQPPSSPFFTPPAALRAAPPQHHLSPQGRIYSTPTPSTSSSFSAYPFAHFPPHATHINREAPDDRANPLGTHAAGEEEEERENLLARFPYPFIHGVGWSDDQGKRPEMEDEMTVLSHVDSLRDSWILGIYDGHGGKQTADLLSKRLHRNFLALLREKALLRWRTYQIQAQQREKQIQEHLLYIERQVEQAETLGDEREGGEEEEELPPAVVEVFVKSLRLQKILQWILRTPSPWYPEKSKKKSSMKKRQTSRSQRRGFFQGKPREEEEEDVLGRGRSYSNERLGQQRGPHYLSVCTPEDMEQAAKEAFIQTDYDLLERERIFQSGATACFCCYTPLLNLQRLVTMNPSELTDEDWGLFFPSHSSSGDPLLESSSLLSPPQDGEKKPRPDQEEGDKGQKTPNEKNKKKSQLLSMNLTVAHLGDSRAVLVFNDGKVLRLTSGTDHKASDPIETDRVEKLGGWVYGERVNGQLAIGRAFGDWNLKLNSEEFQMVSTLLSSRNDEEEEANFSSGRGGRSLLTTSFSVIRNLLAGASASSNDEDGDDPDEGKKRRESVDSQDEENKGGRLRSLSNRRKKSFLSSSPTCLDVWKQQQRDFVVSHVPHVYSLNLSNFFSSSPANTNSTEGGQQRDSSLNTSSIPLKGAGAPSPPLPSSSSSSPSCPVLLVLGCDGLFDVCPDEAVGEVSLQFLSLLCEEYRDMTPAEAASILARCLVDEAISHRGSTDNVSVQVALLSSFDFDTSPPPASPLSHERKEKKQMKRYGESTELEKNKPSPMLLQKNAPTFASLPPLHQVPFYANSSSPLPSTYPSPTSFASSIPSPSYLQRSPPVYGAESPYSTRGEEGERRGAATRGGGGEERERKDVKKFIPPLIMIPNEMYTQSCLNNTTPSYSPAASASCTPQVTARTPSKRQEREELEESYHERGIPMHHQQAFFTGNVHPYHPCQR</sequence>
<dbReference type="EMBL" id="MIGC01006687">
    <property type="protein sequence ID" value="PHJ16070.1"/>
    <property type="molecule type" value="Genomic_DNA"/>
</dbReference>
<accession>A0A2C6JZR7</accession>
<dbReference type="InterPro" id="IPR036457">
    <property type="entry name" value="PPM-type-like_dom_sf"/>
</dbReference>
<reference evidence="8 9" key="1">
    <citation type="journal article" date="2017" name="Int. J. Parasitol.">
        <title>The genome of the protozoan parasite Cystoisospora suis and a reverse vaccinology approach to identify vaccine candidates.</title>
        <authorList>
            <person name="Palmieri N."/>
            <person name="Shrestha A."/>
            <person name="Ruttkowski B."/>
            <person name="Beck T."/>
            <person name="Vogl C."/>
            <person name="Tomley F."/>
            <person name="Blake D.P."/>
            <person name="Joachim A."/>
        </authorList>
    </citation>
    <scope>NUCLEOTIDE SEQUENCE [LARGE SCALE GENOMIC DNA]</scope>
    <source>
        <strain evidence="8 9">Wien I</strain>
    </source>
</reference>
<dbReference type="VEuPathDB" id="ToxoDB:CSUI_010118"/>
<dbReference type="Proteomes" id="UP000221165">
    <property type="component" value="Unassembled WGS sequence"/>
</dbReference>
<evidence type="ECO:0000256" key="6">
    <source>
        <dbReference type="SAM" id="MobiDB-lite"/>
    </source>
</evidence>
<feature type="region of interest" description="Disordered" evidence="6">
    <location>
        <begin position="13"/>
        <end position="41"/>
    </location>
</feature>
<dbReference type="SUPFAM" id="SSF81606">
    <property type="entry name" value="PP2C-like"/>
    <property type="match status" value="1"/>
</dbReference>
<dbReference type="GO" id="GO:0046872">
    <property type="term" value="F:metal ion binding"/>
    <property type="evidence" value="ECO:0007669"/>
    <property type="project" value="UniProtKB-KW"/>
</dbReference>
<keyword evidence="3 5" id="KW-0378">Hydrolase</keyword>